<protein>
    <recommendedName>
        <fullName evidence="2">Formiminotransferase N-terminal subdomain domain-containing protein</fullName>
    </recommendedName>
</protein>
<reference evidence="1" key="1">
    <citation type="submission" date="2018-05" db="EMBL/GenBank/DDBJ databases">
        <authorList>
            <person name="Lanie J.A."/>
            <person name="Ng W.-L."/>
            <person name="Kazmierczak K.M."/>
            <person name="Andrzejewski T.M."/>
            <person name="Davidsen T.M."/>
            <person name="Wayne K.J."/>
            <person name="Tettelin H."/>
            <person name="Glass J.I."/>
            <person name="Rusch D."/>
            <person name="Podicherti R."/>
            <person name="Tsui H.-C.T."/>
            <person name="Winkler M.E."/>
        </authorList>
    </citation>
    <scope>NUCLEOTIDE SEQUENCE</scope>
</reference>
<accession>A0A381SCB6</accession>
<evidence type="ECO:0008006" key="2">
    <source>
        <dbReference type="Google" id="ProtNLM"/>
    </source>
</evidence>
<evidence type="ECO:0000313" key="1">
    <source>
        <dbReference type="EMBL" id="SVA01742.1"/>
    </source>
</evidence>
<sequence length="30" mass="3362">MQQLVECVPNFSEGQDSNKIGIIISEIKKI</sequence>
<dbReference type="InterPro" id="IPR022384">
    <property type="entry name" value="FormiminoTrfase_cat_dom_sf"/>
</dbReference>
<name>A0A381SCB6_9ZZZZ</name>
<dbReference type="GO" id="GO:0016740">
    <property type="term" value="F:transferase activity"/>
    <property type="evidence" value="ECO:0007669"/>
    <property type="project" value="InterPro"/>
</dbReference>
<gene>
    <name evidence="1" type="ORF">METZ01_LOCUS54596</name>
</gene>
<proteinExistence type="predicted"/>
<dbReference type="EMBL" id="UINC01002935">
    <property type="protein sequence ID" value="SVA01742.1"/>
    <property type="molecule type" value="Genomic_DNA"/>
</dbReference>
<dbReference type="SUPFAM" id="SSF55116">
    <property type="entry name" value="Formiminotransferase domain of formiminotransferase-cyclodeaminase"/>
    <property type="match status" value="1"/>
</dbReference>
<organism evidence="1">
    <name type="scientific">marine metagenome</name>
    <dbReference type="NCBI Taxonomy" id="408172"/>
    <lineage>
        <taxon>unclassified sequences</taxon>
        <taxon>metagenomes</taxon>
        <taxon>ecological metagenomes</taxon>
    </lineage>
</organism>
<feature type="non-terminal residue" evidence="1">
    <location>
        <position position="30"/>
    </location>
</feature>
<dbReference type="GO" id="GO:0005542">
    <property type="term" value="F:folic acid binding"/>
    <property type="evidence" value="ECO:0007669"/>
    <property type="project" value="InterPro"/>
</dbReference>
<dbReference type="AlphaFoldDB" id="A0A381SCB6"/>